<dbReference type="Gene3D" id="3.30.70.1060">
    <property type="entry name" value="Dimeric alpha+beta barrel"/>
    <property type="match status" value="1"/>
</dbReference>
<dbReference type="InterPro" id="IPR011008">
    <property type="entry name" value="Dimeric_a/b-barrel"/>
</dbReference>
<evidence type="ECO:0000313" key="3">
    <source>
        <dbReference type="EMBL" id="CRL11612.1"/>
    </source>
</evidence>
<dbReference type="STRING" id="481446.NIT7645_00877"/>
<protein>
    <submittedName>
        <fullName evidence="3">YciI-like protein</fullName>
    </submittedName>
</protein>
<dbReference type="Proteomes" id="UP000043764">
    <property type="component" value="Unassembled WGS sequence"/>
</dbReference>
<proteinExistence type="inferred from homology"/>
<accession>A0A0H5DAE0</accession>
<evidence type="ECO:0000259" key="2">
    <source>
        <dbReference type="Pfam" id="PF03795"/>
    </source>
</evidence>
<dbReference type="EMBL" id="CVRL01000033">
    <property type="protein sequence ID" value="CRL11612.1"/>
    <property type="molecule type" value="Genomic_DNA"/>
</dbReference>
<evidence type="ECO:0000256" key="1">
    <source>
        <dbReference type="ARBA" id="ARBA00007689"/>
    </source>
</evidence>
<feature type="domain" description="YCII-related" evidence="2">
    <location>
        <begin position="9"/>
        <end position="88"/>
    </location>
</feature>
<dbReference type="GeneID" id="78396279"/>
<dbReference type="InterPro" id="IPR005545">
    <property type="entry name" value="YCII"/>
</dbReference>
<dbReference type="AlphaFoldDB" id="A0A0H5DAE0"/>
<organism evidence="3 4">
    <name type="scientific">Phaeobacter italicus</name>
    <dbReference type="NCBI Taxonomy" id="481446"/>
    <lineage>
        <taxon>Bacteria</taxon>
        <taxon>Pseudomonadati</taxon>
        <taxon>Pseudomonadota</taxon>
        <taxon>Alphaproteobacteria</taxon>
        <taxon>Rhodobacterales</taxon>
        <taxon>Roseobacteraceae</taxon>
        <taxon>Phaeobacter</taxon>
    </lineage>
</organism>
<sequence length="99" mass="11390">MTHWTVTFQDAPEMARIRADRARRDAHIAFVRANPQLQIGGALAMRPQQDFPGAIWNVEAESRDEVERLILRDPYYVASLRRYQITEWGRLPVTGTPVA</sequence>
<dbReference type="Pfam" id="PF03795">
    <property type="entry name" value="YCII"/>
    <property type="match status" value="1"/>
</dbReference>
<gene>
    <name evidence="3" type="ORF">NIT7321_02480</name>
</gene>
<dbReference type="RefSeq" id="WP_037302475.1">
    <property type="nucleotide sequence ID" value="NZ_BSKQ01000001.1"/>
</dbReference>
<dbReference type="OrthoDB" id="7708313at2"/>
<keyword evidence="4" id="KW-1185">Reference proteome</keyword>
<evidence type="ECO:0000313" key="4">
    <source>
        <dbReference type="Proteomes" id="UP000043764"/>
    </source>
</evidence>
<reference evidence="3 4" key="1">
    <citation type="submission" date="2015-05" db="EMBL/GenBank/DDBJ databases">
        <authorList>
            <person name="Rodrigo-Torres Lidia"/>
            <person name="Arahal R.David."/>
        </authorList>
    </citation>
    <scope>NUCLEOTIDE SEQUENCE [LARGE SCALE GENOMIC DNA]</scope>
    <source>
        <strain evidence="3 4">CECT 7321</strain>
    </source>
</reference>
<dbReference type="SUPFAM" id="SSF54909">
    <property type="entry name" value="Dimeric alpha+beta barrel"/>
    <property type="match status" value="1"/>
</dbReference>
<name>A0A0H5DAE0_9RHOB</name>
<comment type="similarity">
    <text evidence="1">Belongs to the YciI family.</text>
</comment>